<comment type="caution">
    <text evidence="1">The sequence shown here is derived from an EMBL/GenBank/DDBJ whole genome shotgun (WGS) entry which is preliminary data.</text>
</comment>
<accession>A0AAW0IF51</accession>
<evidence type="ECO:0000313" key="2">
    <source>
        <dbReference type="EMBL" id="KAK7847931.1"/>
    </source>
</evidence>
<dbReference type="EMBL" id="PKMF04001346">
    <property type="protein sequence ID" value="KAK7812952.1"/>
    <property type="molecule type" value="Genomic_DNA"/>
</dbReference>
<reference evidence="1 3" key="2">
    <citation type="journal article" date="2018" name="Sci. Data">
        <title>The draft genome sequence of cork oak.</title>
        <authorList>
            <person name="Ramos A.M."/>
            <person name="Usie A."/>
            <person name="Barbosa P."/>
            <person name="Barros P.M."/>
            <person name="Capote T."/>
            <person name="Chaves I."/>
            <person name="Simoes F."/>
            <person name="Abreu I."/>
            <person name="Carrasquinho I."/>
            <person name="Faro C."/>
            <person name="Guimaraes J.B."/>
            <person name="Mendonca D."/>
            <person name="Nobrega F."/>
            <person name="Rodrigues L."/>
            <person name="Saibo N.J.M."/>
            <person name="Varela M.C."/>
            <person name="Egas C."/>
            <person name="Matos J."/>
            <person name="Miguel C.M."/>
            <person name="Oliveira M.M."/>
            <person name="Ricardo C.P."/>
            <person name="Goncalves S."/>
        </authorList>
    </citation>
    <scope>NUCLEOTIDE SEQUENCE [LARGE SCALE GENOMIC DNA]</scope>
    <source>
        <strain evidence="3">cv. HL8</strain>
        <strain evidence="1">HL8</strain>
    </source>
</reference>
<dbReference type="AlphaFoldDB" id="A0AAW0IF51"/>
<evidence type="ECO:0008006" key="4">
    <source>
        <dbReference type="Google" id="ProtNLM"/>
    </source>
</evidence>
<organism evidence="1 3">
    <name type="scientific">Quercus suber</name>
    <name type="common">Cork oak</name>
    <dbReference type="NCBI Taxonomy" id="58331"/>
    <lineage>
        <taxon>Eukaryota</taxon>
        <taxon>Viridiplantae</taxon>
        <taxon>Streptophyta</taxon>
        <taxon>Embryophyta</taxon>
        <taxon>Tracheophyta</taxon>
        <taxon>Spermatophyta</taxon>
        <taxon>Magnoliopsida</taxon>
        <taxon>eudicotyledons</taxon>
        <taxon>Gunneridae</taxon>
        <taxon>Pentapetalae</taxon>
        <taxon>rosids</taxon>
        <taxon>fabids</taxon>
        <taxon>Fagales</taxon>
        <taxon>Fagaceae</taxon>
        <taxon>Quercus</taxon>
    </lineage>
</organism>
<reference evidence="1" key="3">
    <citation type="submission" date="2023-07" db="EMBL/GenBank/DDBJ databases">
        <title>An improved reference 1 genome and first organelle genomes of Quercus suber.</title>
        <authorList>
            <consortium name="Genosuber Consortium"/>
            <person name="Usie A."/>
            <person name="Serra O."/>
            <person name="Barros P."/>
        </authorList>
    </citation>
    <scope>NUCLEOTIDE SEQUENCE</scope>
    <source>
        <strain evidence="1">HL8</strain>
        <tissue evidence="1">Leaves</tissue>
    </source>
</reference>
<dbReference type="Proteomes" id="UP000237347">
    <property type="component" value="Unassembled WGS sequence"/>
</dbReference>
<keyword evidence="3" id="KW-1185">Reference proteome</keyword>
<dbReference type="EMBL" id="PKMF04000134">
    <property type="protein sequence ID" value="KAK7847931.1"/>
    <property type="molecule type" value="Genomic_DNA"/>
</dbReference>
<proteinExistence type="predicted"/>
<evidence type="ECO:0000313" key="3">
    <source>
        <dbReference type="Proteomes" id="UP000237347"/>
    </source>
</evidence>
<protein>
    <recommendedName>
        <fullName evidence="4">Secreted protein</fullName>
    </recommendedName>
</protein>
<gene>
    <name evidence="2" type="ORF">CFP56_006110</name>
    <name evidence="1" type="ORF">CFP56_006365</name>
</gene>
<name>A0AAW0IF51_QUESU</name>
<sequence length="96" mass="10908">MENCSVLGVYLLSVLHALWSCETICSVWCSCFLALPSEFSRVNSFRDLLELLVCSSLNSEVFAMVCWALWNCRNKMRVGKVVWLLNQVAGVVQHHL</sequence>
<reference evidence="1" key="1">
    <citation type="submission" date="2017-12" db="EMBL/GenBank/DDBJ databases">
        <authorList>
            <person name="Barbosa P."/>
            <person name="Usie A."/>
            <person name="Ramos A.M."/>
        </authorList>
    </citation>
    <scope>NUCLEOTIDE SEQUENCE</scope>
    <source>
        <strain evidence="1">HL8</strain>
        <tissue evidence="1">Leaves</tissue>
    </source>
</reference>
<evidence type="ECO:0000313" key="1">
    <source>
        <dbReference type="EMBL" id="KAK7812952.1"/>
    </source>
</evidence>